<reference evidence="2 3" key="1">
    <citation type="journal article" date="2024" name="Plant Biotechnol. J.">
        <title>Dendrobium thyrsiflorum genome and its molecular insights into genes involved in important horticultural traits.</title>
        <authorList>
            <person name="Chen B."/>
            <person name="Wang J.Y."/>
            <person name="Zheng P.J."/>
            <person name="Li K.L."/>
            <person name="Liang Y.M."/>
            <person name="Chen X.F."/>
            <person name="Zhang C."/>
            <person name="Zhao X."/>
            <person name="He X."/>
            <person name="Zhang G.Q."/>
            <person name="Liu Z.J."/>
            <person name="Xu Q."/>
        </authorList>
    </citation>
    <scope>NUCLEOTIDE SEQUENCE [LARGE SCALE GENOMIC DNA]</scope>
    <source>
        <strain evidence="2">GZMU011</strain>
    </source>
</reference>
<dbReference type="EMBL" id="JANQDX010000011">
    <property type="protein sequence ID" value="KAL0916292.1"/>
    <property type="molecule type" value="Genomic_DNA"/>
</dbReference>
<name>A0ABD0UTZ6_DENTH</name>
<evidence type="ECO:0000313" key="2">
    <source>
        <dbReference type="EMBL" id="KAL0916292.1"/>
    </source>
</evidence>
<dbReference type="AlphaFoldDB" id="A0ABD0UTZ6"/>
<evidence type="ECO:0000313" key="3">
    <source>
        <dbReference type="Proteomes" id="UP001552299"/>
    </source>
</evidence>
<accession>A0ABD0UTZ6</accession>
<gene>
    <name evidence="2" type="ORF">M5K25_013790</name>
</gene>
<sequence>MHESNGTERIVVAKDQENLYGVRMKGKSKKEIKESFYPQEPPPRTLIRGGAGFPNGGTTMREFCGRGDRWKKGGIPTLDKQGKHGGITTTATLEDEKAIGAVAIQG</sequence>
<keyword evidence="3" id="KW-1185">Reference proteome</keyword>
<feature type="region of interest" description="Disordered" evidence="1">
    <location>
        <begin position="35"/>
        <end position="59"/>
    </location>
</feature>
<protein>
    <submittedName>
        <fullName evidence="2">Uncharacterized protein</fullName>
    </submittedName>
</protein>
<organism evidence="2 3">
    <name type="scientific">Dendrobium thyrsiflorum</name>
    <name type="common">Pinecone-like raceme dendrobium</name>
    <name type="synonym">Orchid</name>
    <dbReference type="NCBI Taxonomy" id="117978"/>
    <lineage>
        <taxon>Eukaryota</taxon>
        <taxon>Viridiplantae</taxon>
        <taxon>Streptophyta</taxon>
        <taxon>Embryophyta</taxon>
        <taxon>Tracheophyta</taxon>
        <taxon>Spermatophyta</taxon>
        <taxon>Magnoliopsida</taxon>
        <taxon>Liliopsida</taxon>
        <taxon>Asparagales</taxon>
        <taxon>Orchidaceae</taxon>
        <taxon>Epidendroideae</taxon>
        <taxon>Malaxideae</taxon>
        <taxon>Dendrobiinae</taxon>
        <taxon>Dendrobium</taxon>
    </lineage>
</organism>
<dbReference type="Proteomes" id="UP001552299">
    <property type="component" value="Unassembled WGS sequence"/>
</dbReference>
<comment type="caution">
    <text evidence="2">The sequence shown here is derived from an EMBL/GenBank/DDBJ whole genome shotgun (WGS) entry which is preliminary data.</text>
</comment>
<proteinExistence type="predicted"/>
<evidence type="ECO:0000256" key="1">
    <source>
        <dbReference type="SAM" id="MobiDB-lite"/>
    </source>
</evidence>